<organism evidence="1">
    <name type="scientific">marine metagenome</name>
    <dbReference type="NCBI Taxonomy" id="408172"/>
    <lineage>
        <taxon>unclassified sequences</taxon>
        <taxon>metagenomes</taxon>
        <taxon>ecological metagenomes</taxon>
    </lineage>
</organism>
<accession>A0A381V5K6</accession>
<dbReference type="EMBL" id="UINC01007874">
    <property type="protein sequence ID" value="SVA35484.1"/>
    <property type="molecule type" value="Genomic_DNA"/>
</dbReference>
<reference evidence="1" key="1">
    <citation type="submission" date="2018-05" db="EMBL/GenBank/DDBJ databases">
        <authorList>
            <person name="Lanie J.A."/>
            <person name="Ng W.-L."/>
            <person name="Kazmierczak K.M."/>
            <person name="Andrzejewski T.M."/>
            <person name="Davidsen T.M."/>
            <person name="Wayne K.J."/>
            <person name="Tettelin H."/>
            <person name="Glass J.I."/>
            <person name="Rusch D."/>
            <person name="Podicherti R."/>
            <person name="Tsui H.-C.T."/>
            <person name="Winkler M.E."/>
        </authorList>
    </citation>
    <scope>NUCLEOTIDE SEQUENCE</scope>
</reference>
<gene>
    <name evidence="1" type="ORF">METZ01_LOCUS88338</name>
</gene>
<evidence type="ECO:0000313" key="1">
    <source>
        <dbReference type="EMBL" id="SVA35484.1"/>
    </source>
</evidence>
<name>A0A381V5K6_9ZZZZ</name>
<protein>
    <submittedName>
        <fullName evidence="1">Uncharacterized protein</fullName>
    </submittedName>
</protein>
<dbReference type="AlphaFoldDB" id="A0A381V5K6"/>
<sequence length="61" mass="7034">MAPVRGFEPLTHRLTADCATIAPHRNDFMRNFDLKGLKINLVLPYCQVELNPLKMDLLLLR</sequence>
<proteinExistence type="predicted"/>